<organism evidence="2 3">
    <name type="scientific">Candidatus Onthocola gallistercoris</name>
    <dbReference type="NCBI Taxonomy" id="2840876"/>
    <lineage>
        <taxon>Bacteria</taxon>
        <taxon>Bacillati</taxon>
        <taxon>Bacillota</taxon>
        <taxon>Bacilli</taxon>
        <taxon>Candidatus Onthocola</taxon>
    </lineage>
</organism>
<comment type="caution">
    <text evidence="2">The sequence shown here is derived from an EMBL/GenBank/DDBJ whole genome shotgun (WGS) entry which is preliminary data.</text>
</comment>
<keyword evidence="1" id="KW-0472">Membrane</keyword>
<name>A0A9D1KWP7_9FIRM</name>
<reference evidence="2" key="1">
    <citation type="submission" date="2020-10" db="EMBL/GenBank/DDBJ databases">
        <authorList>
            <person name="Gilroy R."/>
        </authorList>
    </citation>
    <scope>NUCLEOTIDE SEQUENCE</scope>
    <source>
        <strain evidence="2">CHK187-14744</strain>
    </source>
</reference>
<protein>
    <submittedName>
        <fullName evidence="2">DUF1287 domain-containing protein</fullName>
    </submittedName>
</protein>
<dbReference type="InterPro" id="IPR009706">
    <property type="entry name" value="DUF1287"/>
</dbReference>
<sequence>MKKSRTFYRMAAIVLAIGVVIGIVSDKRNDRGVAYVIHHNSPFQIAYEEDILEKRDDMTAHYRVSR</sequence>
<proteinExistence type="predicted"/>
<evidence type="ECO:0000313" key="3">
    <source>
        <dbReference type="Proteomes" id="UP000824164"/>
    </source>
</evidence>
<accession>A0A9D1KWP7</accession>
<dbReference type="Pfam" id="PF06940">
    <property type="entry name" value="DUF1287"/>
    <property type="match status" value="1"/>
</dbReference>
<evidence type="ECO:0000313" key="2">
    <source>
        <dbReference type="EMBL" id="HIU03471.1"/>
    </source>
</evidence>
<gene>
    <name evidence="2" type="ORF">IAB63_09500</name>
</gene>
<dbReference type="Proteomes" id="UP000824164">
    <property type="component" value="Unassembled WGS sequence"/>
</dbReference>
<dbReference type="EMBL" id="DVLT01000056">
    <property type="protein sequence ID" value="HIU03471.1"/>
    <property type="molecule type" value="Genomic_DNA"/>
</dbReference>
<evidence type="ECO:0000256" key="1">
    <source>
        <dbReference type="SAM" id="Phobius"/>
    </source>
</evidence>
<keyword evidence="1" id="KW-1133">Transmembrane helix</keyword>
<feature type="transmembrane region" description="Helical" evidence="1">
    <location>
        <begin position="6"/>
        <end position="24"/>
    </location>
</feature>
<reference evidence="2" key="2">
    <citation type="journal article" date="2021" name="PeerJ">
        <title>Extensive microbial diversity within the chicken gut microbiome revealed by metagenomics and culture.</title>
        <authorList>
            <person name="Gilroy R."/>
            <person name="Ravi A."/>
            <person name="Getino M."/>
            <person name="Pursley I."/>
            <person name="Horton D.L."/>
            <person name="Alikhan N.F."/>
            <person name="Baker D."/>
            <person name="Gharbi K."/>
            <person name="Hall N."/>
            <person name="Watson M."/>
            <person name="Adriaenssens E.M."/>
            <person name="Foster-Nyarko E."/>
            <person name="Jarju S."/>
            <person name="Secka A."/>
            <person name="Antonio M."/>
            <person name="Oren A."/>
            <person name="Chaudhuri R.R."/>
            <person name="La Ragione R."/>
            <person name="Hildebrand F."/>
            <person name="Pallen M.J."/>
        </authorList>
    </citation>
    <scope>NUCLEOTIDE SEQUENCE</scope>
    <source>
        <strain evidence="2">CHK187-14744</strain>
    </source>
</reference>
<keyword evidence="1" id="KW-0812">Transmembrane</keyword>
<dbReference type="AlphaFoldDB" id="A0A9D1KWP7"/>